<dbReference type="EMBL" id="DWXN01000012">
    <property type="protein sequence ID" value="HJB75470.1"/>
    <property type="molecule type" value="Genomic_DNA"/>
</dbReference>
<gene>
    <name evidence="2" type="ORF">IAA37_07370</name>
</gene>
<name>A0A9D2MJX1_9FIRM</name>
<keyword evidence="1" id="KW-0472">Membrane</keyword>
<evidence type="ECO:0008006" key="4">
    <source>
        <dbReference type="Google" id="ProtNLM"/>
    </source>
</evidence>
<accession>A0A9D2MJX1</accession>
<evidence type="ECO:0000313" key="2">
    <source>
        <dbReference type="EMBL" id="HJB75470.1"/>
    </source>
</evidence>
<dbReference type="AlphaFoldDB" id="A0A9D2MJX1"/>
<dbReference type="Gene3D" id="2.170.120.30">
    <property type="match status" value="2"/>
</dbReference>
<reference evidence="2" key="1">
    <citation type="journal article" date="2021" name="PeerJ">
        <title>Extensive microbial diversity within the chicken gut microbiome revealed by metagenomics and culture.</title>
        <authorList>
            <person name="Gilroy R."/>
            <person name="Ravi A."/>
            <person name="Getino M."/>
            <person name="Pursley I."/>
            <person name="Horton D.L."/>
            <person name="Alikhan N.F."/>
            <person name="Baker D."/>
            <person name="Gharbi K."/>
            <person name="Hall N."/>
            <person name="Watson M."/>
            <person name="Adriaenssens E.M."/>
            <person name="Foster-Nyarko E."/>
            <person name="Jarju S."/>
            <person name="Secka A."/>
            <person name="Antonio M."/>
            <person name="Oren A."/>
            <person name="Chaudhuri R.R."/>
            <person name="La Ragione R."/>
            <person name="Hildebrand F."/>
            <person name="Pallen M.J."/>
        </authorList>
    </citation>
    <scope>NUCLEOTIDE SEQUENCE</scope>
    <source>
        <strain evidence="2">CHK188-16595</strain>
    </source>
</reference>
<protein>
    <recommendedName>
        <fullName evidence="4">YbbR-like protein</fullName>
    </recommendedName>
</protein>
<evidence type="ECO:0000313" key="3">
    <source>
        <dbReference type="Proteomes" id="UP000823877"/>
    </source>
</evidence>
<dbReference type="InterPro" id="IPR053154">
    <property type="entry name" value="c-di-AMP_regulator"/>
</dbReference>
<dbReference type="PANTHER" id="PTHR37804">
    <property type="entry name" value="CDAA REGULATORY PROTEIN CDAR"/>
    <property type="match status" value="1"/>
</dbReference>
<dbReference type="Gene3D" id="2.170.120.40">
    <property type="entry name" value="YbbR-like domain"/>
    <property type="match status" value="1"/>
</dbReference>
<evidence type="ECO:0000256" key="1">
    <source>
        <dbReference type="SAM" id="Phobius"/>
    </source>
</evidence>
<dbReference type="Pfam" id="PF07949">
    <property type="entry name" value="YbbR"/>
    <property type="match status" value="1"/>
</dbReference>
<feature type="transmembrane region" description="Helical" evidence="1">
    <location>
        <begin position="24"/>
        <end position="44"/>
    </location>
</feature>
<reference evidence="2" key="2">
    <citation type="submission" date="2021-04" db="EMBL/GenBank/DDBJ databases">
        <authorList>
            <person name="Gilroy R."/>
        </authorList>
    </citation>
    <scope>NUCLEOTIDE SEQUENCE</scope>
    <source>
        <strain evidence="2">CHK188-16595</strain>
    </source>
</reference>
<sequence>MPSENKKSRKGKFSLRKLIYNDKYLIVLSIIAAITIWIATSINLSPETTKSVTVPVTVDFSGTLAEQLGIQYFDSTDITVDVTVSCQRYLARDITADDISASLRTDTVTSAGYQSVQILVAARGNDEFTIESYYPTSIAGLYDVYQEQSFPVELKYSNTDFCADGYVAGTTTLSEDTILVGGPRTYVSQVDRVEATISLDSGLTESQLVDLAPVALDANGNQLDYITFENTVSANVPILKVENLSPQVNLVNAPVNVQNIVDIQYSVSRVQAGVLDSEGDAVLDLGDIDFSTISSGENEFTFNLSNLNGVVVLDGTEEIIVTVTVPDNFETRDIRVSASDVTVNAPDGFTAQAVSLPDATITVVGSPEALENLTTANLVLSCDLRRESDKLNEGTAEYALSVSVTDAPDVWIYGSYSVRINVTAS</sequence>
<dbReference type="PANTHER" id="PTHR37804:SF1">
    <property type="entry name" value="CDAA REGULATORY PROTEIN CDAR"/>
    <property type="match status" value="1"/>
</dbReference>
<organism evidence="2 3">
    <name type="scientific">Candidatus Eubacterium faecale</name>
    <dbReference type="NCBI Taxonomy" id="2838568"/>
    <lineage>
        <taxon>Bacteria</taxon>
        <taxon>Bacillati</taxon>
        <taxon>Bacillota</taxon>
        <taxon>Clostridia</taxon>
        <taxon>Eubacteriales</taxon>
        <taxon>Eubacteriaceae</taxon>
        <taxon>Eubacterium</taxon>
    </lineage>
</organism>
<dbReference type="InterPro" id="IPR012505">
    <property type="entry name" value="YbbR"/>
</dbReference>
<dbReference type="Proteomes" id="UP000823877">
    <property type="component" value="Unassembled WGS sequence"/>
</dbReference>
<proteinExistence type="predicted"/>
<comment type="caution">
    <text evidence="2">The sequence shown here is derived from an EMBL/GenBank/DDBJ whole genome shotgun (WGS) entry which is preliminary data.</text>
</comment>
<keyword evidence="1" id="KW-0812">Transmembrane</keyword>
<keyword evidence="1" id="KW-1133">Transmembrane helix</keyword>